<feature type="compositionally biased region" description="Basic and acidic residues" evidence="5">
    <location>
        <begin position="509"/>
        <end position="529"/>
    </location>
</feature>
<dbReference type="Proteomes" id="UP001170481">
    <property type="component" value="Unassembled WGS sequence"/>
</dbReference>
<dbReference type="GO" id="GO:0005886">
    <property type="term" value="C:plasma membrane"/>
    <property type="evidence" value="ECO:0007669"/>
    <property type="project" value="TreeGrafter"/>
</dbReference>
<evidence type="ECO:0000256" key="5">
    <source>
        <dbReference type="SAM" id="MobiDB-lite"/>
    </source>
</evidence>
<dbReference type="InterPro" id="IPR011701">
    <property type="entry name" value="MFS"/>
</dbReference>
<feature type="transmembrane region" description="Helical" evidence="6">
    <location>
        <begin position="290"/>
        <end position="311"/>
    </location>
</feature>
<gene>
    <name evidence="7" type="ORF">Q4535_03200</name>
</gene>
<organism evidence="7 8">
    <name type="scientific">Cobetia amphilecti</name>
    <dbReference type="NCBI Taxonomy" id="1055104"/>
    <lineage>
        <taxon>Bacteria</taxon>
        <taxon>Pseudomonadati</taxon>
        <taxon>Pseudomonadota</taxon>
        <taxon>Gammaproteobacteria</taxon>
        <taxon>Oceanospirillales</taxon>
        <taxon>Halomonadaceae</taxon>
        <taxon>Cobetia</taxon>
    </lineage>
</organism>
<feature type="transmembrane region" description="Helical" evidence="6">
    <location>
        <begin position="159"/>
        <end position="184"/>
    </location>
</feature>
<feature type="compositionally biased region" description="Low complexity" evidence="5">
    <location>
        <begin position="497"/>
        <end position="508"/>
    </location>
</feature>
<dbReference type="SUPFAM" id="SSF103473">
    <property type="entry name" value="MFS general substrate transporter"/>
    <property type="match status" value="1"/>
</dbReference>
<name>A0AAP4TVI5_9GAMM</name>
<feature type="transmembrane region" description="Helical" evidence="6">
    <location>
        <begin position="264"/>
        <end position="284"/>
    </location>
</feature>
<keyword evidence="4 6" id="KW-0472">Membrane</keyword>
<evidence type="ECO:0000313" key="8">
    <source>
        <dbReference type="Proteomes" id="UP001170481"/>
    </source>
</evidence>
<evidence type="ECO:0000256" key="4">
    <source>
        <dbReference type="ARBA" id="ARBA00023136"/>
    </source>
</evidence>
<feature type="transmembrane region" description="Helical" evidence="6">
    <location>
        <begin position="235"/>
        <end position="257"/>
    </location>
</feature>
<evidence type="ECO:0000256" key="2">
    <source>
        <dbReference type="ARBA" id="ARBA00022692"/>
    </source>
</evidence>
<feature type="transmembrane region" description="Helical" evidence="6">
    <location>
        <begin position="43"/>
        <end position="61"/>
    </location>
</feature>
<dbReference type="Gene3D" id="1.20.1250.20">
    <property type="entry name" value="MFS general substrate transporter like domains"/>
    <property type="match status" value="2"/>
</dbReference>
<dbReference type="PANTHER" id="PTHR23521">
    <property type="entry name" value="TRANSPORTER MFS SUPERFAMILY"/>
    <property type="match status" value="1"/>
</dbReference>
<keyword evidence="3 6" id="KW-1133">Transmembrane helix</keyword>
<comment type="subcellular location">
    <subcellularLocation>
        <location evidence="1">Membrane</location>
    </subcellularLocation>
</comment>
<feature type="transmembrane region" description="Helical" evidence="6">
    <location>
        <begin position="131"/>
        <end position="153"/>
    </location>
</feature>
<sequence>MAKVLGSVWALLLGIVLIMLGNGMHFTLIGLRGGIEGFSSAELAIVTSGYFVGFLSGARYTPVLIQRVGHVRVFAALGSFISAALIALPLLTDPWAWTLLRLLIGFCMSGIYVTAESWLNAAASNETRGKVLSAYMMAQTLGIIGAQGLLTLGDAATSVLFICASILVSISFGPILLSAAVAPAVEVSRAMSFAKLFKASPLGAIGIFLLGSVYATQSGMGAVFGTQVGLSGSHIALFIAMLFAGALVLQTPIGWLSDRMDRRVLICGLSAAGAGSCLFGWMAGDALWPLIASAFFAGGVTTPLYALLLAFTNDSLTAEEMPGASGGLVFAFGLGAIVGPLAAGGAMEVMDPYAFWLVLATTFVAISLYALYQITQREMVPVEETDSYLNILPTASPMAVEVAVEWAHEHAEDEQLAAEAAEAAAQEEAFEVALEEAFEEALEEALDEAFEANVAPLEEAELVEPDHEYVAEPLLEADADTEIAFETERLSELLPGAEPTTETEAAPETEPRSQADSERDSESHEERDPQSPYQFDSEHQPPKGPWPSMP</sequence>
<comment type="caution">
    <text evidence="7">The sequence shown here is derived from an EMBL/GenBank/DDBJ whole genome shotgun (WGS) entry which is preliminary data.</text>
</comment>
<evidence type="ECO:0000256" key="6">
    <source>
        <dbReference type="SAM" id="Phobius"/>
    </source>
</evidence>
<feature type="transmembrane region" description="Helical" evidence="6">
    <location>
        <begin position="196"/>
        <end position="215"/>
    </location>
</feature>
<dbReference type="InterPro" id="IPR036259">
    <property type="entry name" value="MFS_trans_sf"/>
</dbReference>
<reference evidence="7" key="1">
    <citation type="submission" date="2023-07" db="EMBL/GenBank/DDBJ databases">
        <title>Genome content predicts the carbon catabolic preferences of heterotrophic bacteria.</title>
        <authorList>
            <person name="Gralka M."/>
        </authorList>
    </citation>
    <scope>NUCLEOTIDE SEQUENCE</scope>
    <source>
        <strain evidence="7">C2R13</strain>
    </source>
</reference>
<proteinExistence type="predicted"/>
<keyword evidence="2 6" id="KW-0812">Transmembrane</keyword>
<feature type="transmembrane region" description="Helical" evidence="6">
    <location>
        <begin position="7"/>
        <end position="31"/>
    </location>
</feature>
<feature type="transmembrane region" description="Helical" evidence="6">
    <location>
        <begin position="353"/>
        <end position="372"/>
    </location>
</feature>
<dbReference type="PANTHER" id="PTHR23521:SF3">
    <property type="entry name" value="MFS TRANSPORTER"/>
    <property type="match status" value="1"/>
</dbReference>
<feature type="transmembrane region" description="Helical" evidence="6">
    <location>
        <begin position="323"/>
        <end position="347"/>
    </location>
</feature>
<dbReference type="RefSeq" id="WP_303592898.1">
    <property type="nucleotide sequence ID" value="NZ_JAUORK010000003.1"/>
</dbReference>
<evidence type="ECO:0000313" key="7">
    <source>
        <dbReference type="EMBL" id="MDO6671117.1"/>
    </source>
</evidence>
<dbReference type="CDD" id="cd17477">
    <property type="entry name" value="MFS_YcaD_like"/>
    <property type="match status" value="1"/>
</dbReference>
<accession>A0AAP4TVI5</accession>
<evidence type="ECO:0000256" key="3">
    <source>
        <dbReference type="ARBA" id="ARBA00022989"/>
    </source>
</evidence>
<dbReference type="InterPro" id="IPR005828">
    <property type="entry name" value="MFS_sugar_transport-like"/>
</dbReference>
<feature type="region of interest" description="Disordered" evidence="5">
    <location>
        <begin position="490"/>
        <end position="550"/>
    </location>
</feature>
<dbReference type="EMBL" id="JAUORK010000003">
    <property type="protein sequence ID" value="MDO6671117.1"/>
    <property type="molecule type" value="Genomic_DNA"/>
</dbReference>
<dbReference type="InterPro" id="IPR047200">
    <property type="entry name" value="MFS_YcaD-like"/>
</dbReference>
<feature type="transmembrane region" description="Helical" evidence="6">
    <location>
        <begin position="98"/>
        <end position="119"/>
    </location>
</feature>
<feature type="transmembrane region" description="Helical" evidence="6">
    <location>
        <begin position="73"/>
        <end position="92"/>
    </location>
</feature>
<dbReference type="Pfam" id="PF00083">
    <property type="entry name" value="Sugar_tr"/>
    <property type="match status" value="1"/>
</dbReference>
<dbReference type="AlphaFoldDB" id="A0AAP4TVI5"/>
<dbReference type="GO" id="GO:0022857">
    <property type="term" value="F:transmembrane transporter activity"/>
    <property type="evidence" value="ECO:0007669"/>
    <property type="project" value="InterPro"/>
</dbReference>
<dbReference type="Pfam" id="PF07690">
    <property type="entry name" value="MFS_1"/>
    <property type="match status" value="1"/>
</dbReference>
<evidence type="ECO:0000256" key="1">
    <source>
        <dbReference type="ARBA" id="ARBA00004370"/>
    </source>
</evidence>
<protein>
    <submittedName>
        <fullName evidence="7">MFS transporter</fullName>
    </submittedName>
</protein>